<keyword evidence="2 5" id="KW-0547">Nucleotide-binding</keyword>
<dbReference type="SUPFAM" id="SSF75304">
    <property type="entry name" value="Amidase signature (AS) enzymes"/>
    <property type="match status" value="1"/>
</dbReference>
<dbReference type="Pfam" id="PF01425">
    <property type="entry name" value="Amidase"/>
    <property type="match status" value="2"/>
</dbReference>
<evidence type="ECO:0000313" key="8">
    <source>
        <dbReference type="Proteomes" id="UP000019484"/>
    </source>
</evidence>
<protein>
    <recommendedName>
        <fullName evidence="5">Glutamyl-tRNA(Gln) amidotransferase subunit A, mitochondrial</fullName>
        <shortName evidence="5">Glu-AdT subunit A</shortName>
        <ecNumber evidence="5">6.3.5.7</ecNumber>
    </recommendedName>
</protein>
<name>W9YD86_9EURO</name>
<dbReference type="GO" id="GO:0050567">
    <property type="term" value="F:glutaminyl-tRNA synthase (glutamine-hydrolyzing) activity"/>
    <property type="evidence" value="ECO:0007669"/>
    <property type="project" value="UniProtKB-UniRule"/>
</dbReference>
<dbReference type="GO" id="GO:0030956">
    <property type="term" value="C:glutamyl-tRNA(Gln) amidotransferase complex"/>
    <property type="evidence" value="ECO:0007669"/>
    <property type="project" value="UniProtKB-UniRule"/>
</dbReference>
<comment type="function">
    <text evidence="5">Allows the formation of correctly charged Gln-tRNA(Gln) through the transamidation of misacylated Glu-tRNA(Gln) in the mitochondria. The reaction takes place in the presence of glutamine and ATP through an activated gamma-phospho-Glu-tRNA(Gln).</text>
</comment>
<keyword evidence="1 5" id="KW-0436">Ligase</keyword>
<evidence type="ECO:0000259" key="6">
    <source>
        <dbReference type="Pfam" id="PF01425"/>
    </source>
</evidence>
<evidence type="ECO:0000256" key="2">
    <source>
        <dbReference type="ARBA" id="ARBA00022741"/>
    </source>
</evidence>
<dbReference type="GO" id="GO:0032543">
    <property type="term" value="P:mitochondrial translation"/>
    <property type="evidence" value="ECO:0007669"/>
    <property type="project" value="UniProtKB-UniRule"/>
</dbReference>
<comment type="similarity">
    <text evidence="5">Belongs to the amidase family. GatA subfamily.</text>
</comment>
<dbReference type="PANTHER" id="PTHR11895">
    <property type="entry name" value="TRANSAMIDASE"/>
    <property type="match status" value="1"/>
</dbReference>
<evidence type="ECO:0000256" key="3">
    <source>
        <dbReference type="ARBA" id="ARBA00022840"/>
    </source>
</evidence>
<keyword evidence="4 5" id="KW-0648">Protein biosynthesis</keyword>
<comment type="caution">
    <text evidence="7">The sequence shown here is derived from an EMBL/GenBank/DDBJ whole genome shotgun (WGS) entry which is preliminary data.</text>
</comment>
<feature type="active site" description="Charge relay system" evidence="5">
    <location>
        <position position="162"/>
    </location>
</feature>
<evidence type="ECO:0000256" key="4">
    <source>
        <dbReference type="ARBA" id="ARBA00022917"/>
    </source>
</evidence>
<keyword evidence="8" id="KW-1185">Reference proteome</keyword>
<evidence type="ECO:0000256" key="1">
    <source>
        <dbReference type="ARBA" id="ARBA00022598"/>
    </source>
</evidence>
<dbReference type="InterPro" id="IPR004412">
    <property type="entry name" value="GatA"/>
</dbReference>
<dbReference type="RefSeq" id="XP_007722667.1">
    <property type="nucleotide sequence ID" value="XM_007724477.1"/>
</dbReference>
<dbReference type="AlphaFoldDB" id="W9YD86"/>
<dbReference type="EC" id="6.3.5.7" evidence="5"/>
<accession>W9YD86</accession>
<proteinExistence type="inferred from homology"/>
<dbReference type="PANTHER" id="PTHR11895:SF7">
    <property type="entry name" value="GLUTAMYL-TRNA(GLN) AMIDOTRANSFERASE SUBUNIT A, MITOCHONDRIAL"/>
    <property type="match status" value="1"/>
</dbReference>
<sequence length="565" mass="62719">MRLDRGHRDWRDIYLKKSAKAILRRSQFSPHYGNPYISVNNSLLRPEYLLGRLKHAERLHRSTANWNNYNALKSANDGYTAAIKDNILTKQLPTTCASRVLKGFCPPQNATVTKLLEKAGMIVLGKTNMDEFGMGSHSINSAYGAVTNGDPRRASALSVGGSSGGSALAVAQDLAHIAIGTDTGGSIRLPAAYMSLVGFKPSYGMISRYGVVPYANSLDTVGIIAKSAADIRLTFDILRRPDASDPTCLTAQSRKRIQTAKNRRRVSVLESNILFTPAFTPREIAPPAQRARARNMFLFQRSFARRIGVPLEYNIAEMHPLVRWAWTATLSHLQMYGFEIVPISLPSTKHALSSYYVLAPAEASSNLAKYDGVRYGTPRTRPSDDDAGRLFSGYRHDNLGPEVQRRILLGTYSLSAGAMDNYFIQAQKVRRMVQKDFDAVFRMPHPFHEEAPVNKDGVDVIIVPTAPTPPPHVRFLKDAGPVESYMNDVFTVPASLAGLPAISVPGPRHPDFPWKAERAVGIQVIGQYGDDFSVIYFAQNFLTNFHNMKTLDRLQHDKMFQESAY</sequence>
<dbReference type="HAMAP" id="MF_00120">
    <property type="entry name" value="GatA"/>
    <property type="match status" value="1"/>
</dbReference>
<dbReference type="GO" id="GO:0005524">
    <property type="term" value="F:ATP binding"/>
    <property type="evidence" value="ECO:0007669"/>
    <property type="project" value="UniProtKB-KW"/>
</dbReference>
<feature type="domain" description="Amidase" evidence="6">
    <location>
        <begin position="59"/>
        <end position="266"/>
    </location>
</feature>
<dbReference type="GO" id="GO:0005739">
    <property type="term" value="C:mitochondrion"/>
    <property type="evidence" value="ECO:0007669"/>
    <property type="project" value="UniProtKB-SubCell"/>
</dbReference>
<dbReference type="Proteomes" id="UP000019484">
    <property type="component" value="Unassembled WGS sequence"/>
</dbReference>
<comment type="catalytic activity">
    <reaction evidence="5">
        <text>L-glutamyl-tRNA(Gln) + L-glutamine + ATP + H2O = L-glutaminyl-tRNA(Gln) + L-glutamate + ADP + phosphate + H(+)</text>
        <dbReference type="Rhea" id="RHEA:17521"/>
        <dbReference type="Rhea" id="RHEA-COMP:9681"/>
        <dbReference type="Rhea" id="RHEA-COMP:9684"/>
        <dbReference type="ChEBI" id="CHEBI:15377"/>
        <dbReference type="ChEBI" id="CHEBI:15378"/>
        <dbReference type="ChEBI" id="CHEBI:29985"/>
        <dbReference type="ChEBI" id="CHEBI:30616"/>
        <dbReference type="ChEBI" id="CHEBI:43474"/>
        <dbReference type="ChEBI" id="CHEBI:58359"/>
        <dbReference type="ChEBI" id="CHEBI:78520"/>
        <dbReference type="ChEBI" id="CHEBI:78521"/>
        <dbReference type="ChEBI" id="CHEBI:456216"/>
        <dbReference type="EC" id="6.3.5.7"/>
    </reaction>
</comment>
<dbReference type="STRING" id="1182541.W9YD86"/>
<comment type="subunit">
    <text evidence="5">Subunit of the heterotrimeric GatCAB amidotransferase (AdT) complex, composed of A, B and C subunits.</text>
</comment>
<dbReference type="InterPro" id="IPR000120">
    <property type="entry name" value="Amidase"/>
</dbReference>
<dbReference type="Gene3D" id="3.90.1300.10">
    <property type="entry name" value="Amidase signature (AS) domain"/>
    <property type="match status" value="1"/>
</dbReference>
<dbReference type="GO" id="GO:0070681">
    <property type="term" value="P:glutaminyl-tRNAGln biosynthesis via transamidation"/>
    <property type="evidence" value="ECO:0007669"/>
    <property type="project" value="UniProtKB-UniRule"/>
</dbReference>
<reference evidence="7 8" key="1">
    <citation type="submission" date="2013-03" db="EMBL/GenBank/DDBJ databases">
        <title>The Genome Sequence of Capronia coronata CBS 617.96.</title>
        <authorList>
            <consortium name="The Broad Institute Genomics Platform"/>
            <person name="Cuomo C."/>
            <person name="de Hoog S."/>
            <person name="Gorbushina A."/>
            <person name="Walker B."/>
            <person name="Young S.K."/>
            <person name="Zeng Q."/>
            <person name="Gargeya S."/>
            <person name="Fitzgerald M."/>
            <person name="Haas B."/>
            <person name="Abouelleil A."/>
            <person name="Allen A.W."/>
            <person name="Alvarado L."/>
            <person name="Arachchi H.M."/>
            <person name="Berlin A.M."/>
            <person name="Chapman S.B."/>
            <person name="Gainer-Dewar J."/>
            <person name="Goldberg J."/>
            <person name="Griggs A."/>
            <person name="Gujja S."/>
            <person name="Hansen M."/>
            <person name="Howarth C."/>
            <person name="Imamovic A."/>
            <person name="Ireland A."/>
            <person name="Larimer J."/>
            <person name="McCowan C."/>
            <person name="Murphy C."/>
            <person name="Pearson M."/>
            <person name="Poon T.W."/>
            <person name="Priest M."/>
            <person name="Roberts A."/>
            <person name="Saif S."/>
            <person name="Shea T."/>
            <person name="Sisk P."/>
            <person name="Sykes S."/>
            <person name="Wortman J."/>
            <person name="Nusbaum C."/>
            <person name="Birren B."/>
        </authorList>
    </citation>
    <scope>NUCLEOTIDE SEQUENCE [LARGE SCALE GENOMIC DNA]</scope>
    <source>
        <strain evidence="7 8">CBS 617.96</strain>
    </source>
</reference>
<dbReference type="eggNOG" id="KOG1211">
    <property type="taxonomic scope" value="Eukaryota"/>
</dbReference>
<dbReference type="HOGENOM" id="CLU_009600_7_6_1"/>
<feature type="active site" description="Charge relay system" evidence="5">
    <location>
        <position position="84"/>
    </location>
</feature>
<dbReference type="GeneID" id="19158466"/>
<dbReference type="OrthoDB" id="421993at2759"/>
<dbReference type="InterPro" id="IPR036928">
    <property type="entry name" value="AS_sf"/>
</dbReference>
<feature type="active site" description="Acyl-ester intermediate" evidence="5">
    <location>
        <position position="186"/>
    </location>
</feature>
<organism evidence="7 8">
    <name type="scientific">Capronia coronata CBS 617.96</name>
    <dbReference type="NCBI Taxonomy" id="1182541"/>
    <lineage>
        <taxon>Eukaryota</taxon>
        <taxon>Fungi</taxon>
        <taxon>Dikarya</taxon>
        <taxon>Ascomycota</taxon>
        <taxon>Pezizomycotina</taxon>
        <taxon>Eurotiomycetes</taxon>
        <taxon>Chaetothyriomycetidae</taxon>
        <taxon>Chaetothyriales</taxon>
        <taxon>Herpotrichiellaceae</taxon>
        <taxon>Capronia</taxon>
    </lineage>
</organism>
<gene>
    <name evidence="7" type="ORF">A1O1_03576</name>
</gene>
<evidence type="ECO:0000256" key="5">
    <source>
        <dbReference type="HAMAP-Rule" id="MF_03150"/>
    </source>
</evidence>
<dbReference type="InterPro" id="IPR023631">
    <property type="entry name" value="Amidase_dom"/>
</dbReference>
<comment type="subcellular location">
    <subcellularLocation>
        <location evidence="5">Mitochondrion</location>
    </subcellularLocation>
</comment>
<dbReference type="EMBL" id="AMWN01000003">
    <property type="protein sequence ID" value="EXJ90473.1"/>
    <property type="molecule type" value="Genomic_DNA"/>
</dbReference>
<keyword evidence="5" id="KW-0496">Mitochondrion</keyword>
<feature type="domain" description="Amidase" evidence="6">
    <location>
        <begin position="306"/>
        <end position="534"/>
    </location>
</feature>
<keyword evidence="3 5" id="KW-0067">ATP-binding</keyword>
<evidence type="ECO:0000313" key="7">
    <source>
        <dbReference type="EMBL" id="EXJ90473.1"/>
    </source>
</evidence>